<reference evidence="1" key="1">
    <citation type="submission" date="2018-01" db="EMBL/GenBank/DDBJ databases">
        <title>An insight into the sialome of Amazonian anophelines.</title>
        <authorList>
            <person name="Ribeiro J.M."/>
            <person name="Scarpassa V."/>
            <person name="Calvo E."/>
        </authorList>
    </citation>
    <scope>NUCLEOTIDE SEQUENCE</scope>
    <source>
        <tissue evidence="1">Salivary glands</tissue>
    </source>
</reference>
<organism evidence="1">
    <name type="scientific">Anopheles braziliensis</name>
    <dbReference type="NCBI Taxonomy" id="58242"/>
    <lineage>
        <taxon>Eukaryota</taxon>
        <taxon>Metazoa</taxon>
        <taxon>Ecdysozoa</taxon>
        <taxon>Arthropoda</taxon>
        <taxon>Hexapoda</taxon>
        <taxon>Insecta</taxon>
        <taxon>Pterygota</taxon>
        <taxon>Neoptera</taxon>
        <taxon>Endopterygota</taxon>
        <taxon>Diptera</taxon>
        <taxon>Nematocera</taxon>
        <taxon>Culicoidea</taxon>
        <taxon>Culicidae</taxon>
        <taxon>Anophelinae</taxon>
        <taxon>Anopheles</taxon>
    </lineage>
</organism>
<accession>A0A2M3ZLS1</accession>
<dbReference type="EMBL" id="GGFM01008704">
    <property type="protein sequence ID" value="MBW29455.1"/>
    <property type="molecule type" value="Transcribed_RNA"/>
</dbReference>
<sequence>MRSCDLMVPIVLAMVSRSTSSCSLLATHTLPRLEKTQANSAKLMIMRIATLCTAVRLPFDLRRGLLFLHTPEMQNLYCVSSVSYRLFSALSLSSGSYAANWNNLA</sequence>
<proteinExistence type="predicted"/>
<dbReference type="AlphaFoldDB" id="A0A2M3ZLS1"/>
<protein>
    <submittedName>
        <fullName evidence="1">Uncharacterized protein</fullName>
    </submittedName>
</protein>
<evidence type="ECO:0000313" key="1">
    <source>
        <dbReference type="EMBL" id="MBW29455.1"/>
    </source>
</evidence>
<name>A0A2M3ZLS1_9DIPT</name>